<feature type="binding site" evidence="13">
    <location>
        <position position="306"/>
    </location>
    <ligand>
        <name>NADP(+)</name>
        <dbReference type="ChEBI" id="CHEBI:58349"/>
    </ligand>
</feature>
<keyword evidence="9" id="KW-0408">Iron</keyword>
<keyword evidence="10" id="KW-0411">Iron-sulfur</keyword>
<evidence type="ECO:0000256" key="13">
    <source>
        <dbReference type="PIRSR" id="PIRSR000362-2"/>
    </source>
</evidence>
<feature type="domain" description="4Fe-4S ferredoxin-type" evidence="14">
    <location>
        <begin position="1"/>
        <end position="29"/>
    </location>
</feature>
<keyword evidence="4" id="KW-0285">Flavoprotein</keyword>
<evidence type="ECO:0000313" key="15">
    <source>
        <dbReference type="EMBL" id="TGB47764.1"/>
    </source>
</evidence>
<dbReference type="SUPFAM" id="SSF54862">
    <property type="entry name" value="4Fe-4S ferredoxins"/>
    <property type="match status" value="1"/>
</dbReference>
<comment type="similarity">
    <text evidence="2">Belongs to the ferredoxin--NADP reductase type 1 family.</text>
</comment>
<comment type="caution">
    <text evidence="15">The sequence shown here is derived from an EMBL/GenBank/DDBJ whole genome shotgun (WGS) entry which is preliminary data.</text>
</comment>
<evidence type="ECO:0000256" key="12">
    <source>
        <dbReference type="PIRSR" id="PIRSR000362-1"/>
    </source>
</evidence>
<dbReference type="PROSITE" id="PS00198">
    <property type="entry name" value="4FE4S_FER_1"/>
    <property type="match status" value="1"/>
</dbReference>
<evidence type="ECO:0000256" key="1">
    <source>
        <dbReference type="ARBA" id="ARBA00001974"/>
    </source>
</evidence>
<evidence type="ECO:0000313" key="16">
    <source>
        <dbReference type="Proteomes" id="UP000297792"/>
    </source>
</evidence>
<dbReference type="Gene3D" id="3.30.70.20">
    <property type="match status" value="1"/>
</dbReference>
<dbReference type="GO" id="GO:0046872">
    <property type="term" value="F:metal ion binding"/>
    <property type="evidence" value="ECO:0007669"/>
    <property type="project" value="UniProtKB-KW"/>
</dbReference>
<protein>
    <recommendedName>
        <fullName evidence="3">ferredoxin--NADP(+) reductase</fullName>
        <ecNumber evidence="3">1.18.1.2</ecNumber>
    </recommendedName>
</protein>
<feature type="binding site" evidence="12">
    <location>
        <position position="179"/>
    </location>
    <ligand>
        <name>FAD</name>
        <dbReference type="ChEBI" id="CHEBI:57692"/>
    </ligand>
</feature>
<dbReference type="InterPro" id="IPR036188">
    <property type="entry name" value="FAD/NAD-bd_sf"/>
</dbReference>
<feature type="binding site" evidence="12">
    <location>
        <begin position="442"/>
        <end position="444"/>
    </location>
    <ligand>
        <name>FAD</name>
        <dbReference type="ChEBI" id="CHEBI:57692"/>
    </ligand>
</feature>
<dbReference type="EC" id="1.18.1.2" evidence="3"/>
<organism evidence="15 16">
    <name type="scientific">Mycolicibacterium peregrinum</name>
    <name type="common">Mycobacterium peregrinum</name>
    <dbReference type="NCBI Taxonomy" id="43304"/>
    <lineage>
        <taxon>Bacteria</taxon>
        <taxon>Bacillati</taxon>
        <taxon>Actinomycetota</taxon>
        <taxon>Actinomycetes</taxon>
        <taxon>Mycobacteriales</taxon>
        <taxon>Mycobacteriaceae</taxon>
        <taxon>Mycolicibacterium</taxon>
    </lineage>
</organism>
<feature type="binding site" evidence="13">
    <location>
        <begin position="294"/>
        <end position="295"/>
    </location>
    <ligand>
        <name>NADP(+)</name>
        <dbReference type="ChEBI" id="CHEBI:58349"/>
    </ligand>
</feature>
<dbReference type="GO" id="GO:0051536">
    <property type="term" value="F:iron-sulfur cluster binding"/>
    <property type="evidence" value="ECO:0007669"/>
    <property type="project" value="UniProtKB-KW"/>
</dbReference>
<dbReference type="InterPro" id="IPR021163">
    <property type="entry name" value="Ferredox_Rdtase_adrenod"/>
</dbReference>
<dbReference type="InterPro" id="IPR055275">
    <property type="entry name" value="Ferredox_Rdtase"/>
</dbReference>
<dbReference type="InterPro" id="IPR017900">
    <property type="entry name" value="4Fe4S_Fe_S_CS"/>
</dbReference>
<dbReference type="Pfam" id="PF00037">
    <property type="entry name" value="Fer4"/>
    <property type="match status" value="1"/>
</dbReference>
<comment type="catalytic activity">
    <reaction evidence="11">
        <text>2 reduced [2Fe-2S]-[ferredoxin] + NADP(+) + H(+) = 2 oxidized [2Fe-2S]-[ferredoxin] + NADPH</text>
        <dbReference type="Rhea" id="RHEA:20125"/>
        <dbReference type="Rhea" id="RHEA-COMP:10000"/>
        <dbReference type="Rhea" id="RHEA-COMP:10001"/>
        <dbReference type="ChEBI" id="CHEBI:15378"/>
        <dbReference type="ChEBI" id="CHEBI:33737"/>
        <dbReference type="ChEBI" id="CHEBI:33738"/>
        <dbReference type="ChEBI" id="CHEBI:57783"/>
        <dbReference type="ChEBI" id="CHEBI:58349"/>
        <dbReference type="EC" id="1.18.1.2"/>
    </reaction>
</comment>
<keyword evidence="5" id="KW-0479">Metal-binding</keyword>
<keyword evidence="8" id="KW-0560">Oxidoreductase</keyword>
<proteinExistence type="inferred from homology"/>
<evidence type="ECO:0000259" key="14">
    <source>
        <dbReference type="PROSITE" id="PS51379"/>
    </source>
</evidence>
<dbReference type="Gene3D" id="3.50.50.60">
    <property type="entry name" value="FAD/NAD(P)-binding domain"/>
    <property type="match status" value="1"/>
</dbReference>
<feature type="domain" description="4Fe-4S ferredoxin-type" evidence="14">
    <location>
        <begin position="36"/>
        <end position="65"/>
    </location>
</feature>
<feature type="binding site" evidence="13">
    <location>
        <position position="442"/>
    </location>
    <ligand>
        <name>NADP(+)</name>
        <dbReference type="ChEBI" id="CHEBI:58349"/>
    </ligand>
</feature>
<evidence type="ECO:0000256" key="6">
    <source>
        <dbReference type="ARBA" id="ARBA00022827"/>
    </source>
</evidence>
<evidence type="ECO:0000256" key="10">
    <source>
        <dbReference type="ARBA" id="ARBA00023014"/>
    </source>
</evidence>
<dbReference type="PIRSF" id="PIRSF000362">
    <property type="entry name" value="FNR"/>
    <property type="match status" value="1"/>
</dbReference>
<dbReference type="Proteomes" id="UP000297792">
    <property type="component" value="Unassembled WGS sequence"/>
</dbReference>
<evidence type="ECO:0000256" key="11">
    <source>
        <dbReference type="ARBA" id="ARBA00047776"/>
    </source>
</evidence>
<evidence type="ECO:0000256" key="5">
    <source>
        <dbReference type="ARBA" id="ARBA00022723"/>
    </source>
</evidence>
<feature type="binding site" evidence="12">
    <location>
        <position position="435"/>
    </location>
    <ligand>
        <name>FAD</name>
        <dbReference type="ChEBI" id="CHEBI:57692"/>
    </ligand>
</feature>
<dbReference type="InterPro" id="IPR017896">
    <property type="entry name" value="4Fe4S_Fe-S-bd"/>
</dbReference>
<dbReference type="EMBL" id="RWKA01000001">
    <property type="protein sequence ID" value="TGB47764.1"/>
    <property type="molecule type" value="Genomic_DNA"/>
</dbReference>
<dbReference type="PRINTS" id="PR00419">
    <property type="entry name" value="ADXRDTASE"/>
</dbReference>
<dbReference type="SUPFAM" id="SSF51971">
    <property type="entry name" value="Nucleotide-binding domain"/>
    <property type="match status" value="1"/>
</dbReference>
<dbReference type="PROSITE" id="PS51379">
    <property type="entry name" value="4FE4S_FER_2"/>
    <property type="match status" value="2"/>
</dbReference>
<reference evidence="15 16" key="1">
    <citation type="submission" date="2018-12" db="EMBL/GenBank/DDBJ databases">
        <title>Draft genome sequences of Mycolicibacterium peregrinum isolated from a pig with lymphadenitis and from soil on the same Japanese pig farm.</title>
        <authorList>
            <person name="Komatsu T."/>
            <person name="Ohya K."/>
            <person name="Sawai K."/>
            <person name="Odoi J.O."/>
            <person name="Otsu K."/>
            <person name="Ota A."/>
            <person name="Ito T."/>
            <person name="Kawai M."/>
            <person name="Maruyama F."/>
        </authorList>
    </citation>
    <scope>NUCLEOTIDE SEQUENCE [LARGE SCALE GENOMIC DNA]</scope>
    <source>
        <strain evidence="15 16">138</strain>
    </source>
</reference>
<feature type="binding site" evidence="12">
    <location>
        <position position="135"/>
    </location>
    <ligand>
        <name>FAD</name>
        <dbReference type="ChEBI" id="CHEBI:57692"/>
    </ligand>
</feature>
<name>A0A4Z0HT62_MYCPR</name>
<dbReference type="PANTHER" id="PTHR48467:SF1">
    <property type="entry name" value="GLUTAMATE SYNTHASE 1 [NADH], CHLOROPLASTIC-LIKE"/>
    <property type="match status" value="1"/>
</dbReference>
<evidence type="ECO:0000256" key="2">
    <source>
        <dbReference type="ARBA" id="ARBA00008312"/>
    </source>
</evidence>
<dbReference type="Gene3D" id="3.40.50.720">
    <property type="entry name" value="NAD(P)-binding Rossmann-like Domain"/>
    <property type="match status" value="1"/>
</dbReference>
<evidence type="ECO:0000256" key="7">
    <source>
        <dbReference type="ARBA" id="ARBA00022857"/>
    </source>
</evidence>
<keyword evidence="16" id="KW-1185">Reference proteome</keyword>
<feature type="binding site" evidence="12">
    <location>
        <position position="143"/>
    </location>
    <ligand>
        <name>FAD</name>
        <dbReference type="ChEBI" id="CHEBI:57692"/>
    </ligand>
</feature>
<sequence length="528" mass="56222">MTFVITQNCCADAACVPVCPVDCIRPAPQSAESPAQSLYIDPASCVDCGACQEVCPVDAIYHEDELPPTQLPFLDINANYFKTHPLKMREFGSRPPKESVTPGSLRVAVVGAGPAACYAVSALARIGGAEINVFERLPSPFGLVRYGVAPDHQRTKGVVDTLKAGLSSPNVKCYFNVEIGRDLTHDELVQRHHAVIYAVGASGSRSLGIPGEEMDGCHAAADVVAWYNGHPDHIDEAIDLTGPRAVVIGNGNVALDVARVLTIGARALADTDIADPALERLAESGIEEVVVLGRRGIADASFSIGEFMALRQLVGVDVVIEGDLGRRPDDNSEGALKYDVAQEVMRESVTPGNKRIVMRFSTASVRIVGEQRVEGLEVTDGEVISAPMVVRAIGYRGNAIPGVPFDATRGIVPNNDGRVVGDDDAPAVGIYATGWIKRGPSGVIGTNRACAEETVTQLMSDHHEGLLKQPNMPTSGIDELLAARAVQVVTWRGWQAIDRAEKANGMSLARPRVKFVQVSDFLSAMTTS</sequence>
<evidence type="ECO:0000256" key="9">
    <source>
        <dbReference type="ARBA" id="ARBA00023004"/>
    </source>
</evidence>
<dbReference type="Pfam" id="PF07992">
    <property type="entry name" value="Pyr_redox_2"/>
    <property type="match status" value="1"/>
</dbReference>
<dbReference type="RefSeq" id="WP_135358479.1">
    <property type="nucleotide sequence ID" value="NZ_RWJZ01000001.1"/>
</dbReference>
<gene>
    <name evidence="15" type="ORF">EJD98_02330</name>
</gene>
<keyword evidence="6 12" id="KW-0274">FAD</keyword>
<evidence type="ECO:0000256" key="8">
    <source>
        <dbReference type="ARBA" id="ARBA00023002"/>
    </source>
</evidence>
<dbReference type="InterPro" id="IPR023753">
    <property type="entry name" value="FAD/NAD-binding_dom"/>
</dbReference>
<dbReference type="GO" id="GO:0004324">
    <property type="term" value="F:ferredoxin-NADP+ reductase activity"/>
    <property type="evidence" value="ECO:0007669"/>
    <property type="project" value="UniProtKB-EC"/>
</dbReference>
<feature type="binding site" evidence="12">
    <location>
        <position position="115"/>
    </location>
    <ligand>
        <name>FAD</name>
        <dbReference type="ChEBI" id="CHEBI:57692"/>
    </ligand>
</feature>
<keyword evidence="7 13" id="KW-0521">NADP</keyword>
<comment type="cofactor">
    <cofactor evidence="1 12">
        <name>FAD</name>
        <dbReference type="ChEBI" id="CHEBI:57692"/>
    </cofactor>
</comment>
<dbReference type="PANTHER" id="PTHR48467">
    <property type="entry name" value="GLUTAMATE SYNTHASE 1 [NADH], CHLOROPLASTIC-LIKE"/>
    <property type="match status" value="1"/>
</dbReference>
<evidence type="ECO:0000256" key="4">
    <source>
        <dbReference type="ARBA" id="ARBA00022630"/>
    </source>
</evidence>
<feature type="binding site" evidence="13">
    <location>
        <begin position="250"/>
        <end position="253"/>
    </location>
    <ligand>
        <name>NADP(+)</name>
        <dbReference type="ChEBI" id="CHEBI:58349"/>
    </ligand>
</feature>
<evidence type="ECO:0000256" key="3">
    <source>
        <dbReference type="ARBA" id="ARBA00013223"/>
    </source>
</evidence>
<accession>A0A4Z0HT62</accession>
<dbReference type="AlphaFoldDB" id="A0A4Z0HT62"/>